<feature type="region of interest" description="Disordered" evidence="9">
    <location>
        <begin position="57"/>
        <end position="80"/>
    </location>
</feature>
<keyword evidence="5 8" id="KW-0233">DNA recombination</keyword>
<evidence type="ECO:0000256" key="8">
    <source>
        <dbReference type="HAMAP-Rule" id="MF_03100"/>
    </source>
</evidence>
<keyword evidence="2 8" id="KW-0255">Endonuclease</keyword>
<dbReference type="Proteomes" id="UP000886653">
    <property type="component" value="Unassembled WGS sequence"/>
</dbReference>
<dbReference type="Gene3D" id="3.40.1440.10">
    <property type="entry name" value="GIY-YIG endonuclease"/>
    <property type="match status" value="1"/>
</dbReference>
<keyword evidence="1 8" id="KW-0540">Nuclease</keyword>
<dbReference type="GO" id="GO:0017108">
    <property type="term" value="F:5'-flap endonuclease activity"/>
    <property type="evidence" value="ECO:0007669"/>
    <property type="project" value="InterPro"/>
</dbReference>
<dbReference type="GO" id="GO:0008821">
    <property type="term" value="F:crossover junction DNA endonuclease activity"/>
    <property type="evidence" value="ECO:0007669"/>
    <property type="project" value="TreeGrafter"/>
</dbReference>
<dbReference type="OrthoDB" id="2506497at2759"/>
<evidence type="ECO:0000313" key="12">
    <source>
        <dbReference type="Proteomes" id="UP000886653"/>
    </source>
</evidence>
<dbReference type="EMBL" id="MU167263">
    <property type="protein sequence ID" value="KAG0146250.1"/>
    <property type="molecule type" value="Genomic_DNA"/>
</dbReference>
<evidence type="ECO:0000256" key="4">
    <source>
        <dbReference type="ARBA" id="ARBA00022801"/>
    </source>
</evidence>
<feature type="compositionally biased region" description="Basic and acidic residues" evidence="9">
    <location>
        <begin position="396"/>
        <end position="414"/>
    </location>
</feature>
<comment type="caution">
    <text evidence="11">The sequence shown here is derived from an EMBL/GenBank/DDBJ whole genome shotgun (WGS) entry which is preliminary data.</text>
</comment>
<comment type="subunit">
    <text evidence="8">Forms a heterodimer with SLX4.</text>
</comment>
<evidence type="ECO:0000256" key="1">
    <source>
        <dbReference type="ARBA" id="ARBA00022722"/>
    </source>
</evidence>
<dbReference type="Gene3D" id="3.30.40.10">
    <property type="entry name" value="Zinc/RING finger domain, C3HC4 (zinc finger)"/>
    <property type="match status" value="1"/>
</dbReference>
<dbReference type="InterPro" id="IPR027520">
    <property type="entry name" value="Slx1"/>
</dbReference>
<keyword evidence="12" id="KW-1185">Reference proteome</keyword>
<dbReference type="PANTHER" id="PTHR20208:SF10">
    <property type="entry name" value="STRUCTURE-SPECIFIC ENDONUCLEASE SUBUNIT SLX1"/>
    <property type="match status" value="1"/>
</dbReference>
<evidence type="ECO:0000256" key="3">
    <source>
        <dbReference type="ARBA" id="ARBA00022763"/>
    </source>
</evidence>
<evidence type="ECO:0000256" key="6">
    <source>
        <dbReference type="ARBA" id="ARBA00023204"/>
    </source>
</evidence>
<sequence length="520" mass="58913">MSTPTASSSSIITQPIQSSKKRITTSTLSPGFHKYPSFYACYLLRSYQNGKIGQRTYVGSTPDPPRRFRQHNGQLKGGASRTKNFRPWEMELICYGFPSKLVALQFEWVWNTPYKSRHLQKDLKPHPTVSQAQEEVVPLSSQLKTVSRNQAKPISNQAKPVKTKGPIFPKSLGSRLEVKLRVLKKMLTTLPWSQFPLRVLFFEESAYQLWFEQDKYLFNPIKSVEGSVNPSPIAQIDVSLRVEGVDGARKVRRGLSSDPRDQIKPLDVHDDDAILEDYEKMEEIIRRCNGTLRCHLCHDEMKIEDALSYINCSATTCYTSTHLICLARHFLASDITPCLTQQSSGKDAMPRQRILPDRGQCPKCSTNLRWGDLIKGCYRRHNINNKQPTTNDIESDLDHATRSHSEDGHYHDEMDASEDESEGEDEIAALADRPLNSGVRFSSSTARHGQGNVPASTQARSKKVQPSTNKSITTFKSLPQSRPNFNNPSDPKIKEITTDLKKFTISDDDDDEDERLEKVL</sequence>
<evidence type="ECO:0000256" key="9">
    <source>
        <dbReference type="SAM" id="MobiDB-lite"/>
    </source>
</evidence>
<feature type="compositionally biased region" description="Acidic residues" evidence="9">
    <location>
        <begin position="415"/>
        <end position="427"/>
    </location>
</feature>
<keyword evidence="7 8" id="KW-0539">Nucleus</keyword>
<evidence type="ECO:0000256" key="7">
    <source>
        <dbReference type="ARBA" id="ARBA00023242"/>
    </source>
</evidence>
<feature type="compositionally biased region" description="Polar residues" evidence="9">
    <location>
        <begin position="439"/>
        <end position="489"/>
    </location>
</feature>
<reference evidence="11" key="1">
    <citation type="submission" date="2013-11" db="EMBL/GenBank/DDBJ databases">
        <title>Genome sequence of the fusiform rust pathogen reveals effectors for host alternation and coevolution with pine.</title>
        <authorList>
            <consortium name="DOE Joint Genome Institute"/>
            <person name="Smith K."/>
            <person name="Pendleton A."/>
            <person name="Kubisiak T."/>
            <person name="Anderson C."/>
            <person name="Salamov A."/>
            <person name="Aerts A."/>
            <person name="Riley R."/>
            <person name="Clum A."/>
            <person name="Lindquist E."/>
            <person name="Ence D."/>
            <person name="Campbell M."/>
            <person name="Kronenberg Z."/>
            <person name="Feau N."/>
            <person name="Dhillon B."/>
            <person name="Hamelin R."/>
            <person name="Burleigh J."/>
            <person name="Smith J."/>
            <person name="Yandell M."/>
            <person name="Nelson C."/>
            <person name="Grigoriev I."/>
            <person name="Davis J."/>
        </authorList>
    </citation>
    <scope>NUCLEOTIDE SEQUENCE</scope>
    <source>
        <strain evidence="11">G11</strain>
    </source>
</reference>
<evidence type="ECO:0000313" key="11">
    <source>
        <dbReference type="EMBL" id="KAG0146250.1"/>
    </source>
</evidence>
<dbReference type="GO" id="GO:0033557">
    <property type="term" value="C:Slx1-Slx4 complex"/>
    <property type="evidence" value="ECO:0007669"/>
    <property type="project" value="UniProtKB-UniRule"/>
</dbReference>
<organism evidence="11 12">
    <name type="scientific">Cronartium quercuum f. sp. fusiforme G11</name>
    <dbReference type="NCBI Taxonomy" id="708437"/>
    <lineage>
        <taxon>Eukaryota</taxon>
        <taxon>Fungi</taxon>
        <taxon>Dikarya</taxon>
        <taxon>Basidiomycota</taxon>
        <taxon>Pucciniomycotina</taxon>
        <taxon>Pucciniomycetes</taxon>
        <taxon>Pucciniales</taxon>
        <taxon>Coleosporiaceae</taxon>
        <taxon>Cronartium</taxon>
    </lineage>
</organism>
<proteinExistence type="inferred from homology"/>
<keyword evidence="4 8" id="KW-0378">Hydrolase</keyword>
<dbReference type="InterPro" id="IPR035901">
    <property type="entry name" value="GIY-YIG_endonuc_sf"/>
</dbReference>
<feature type="domain" description="GIY-YIG" evidence="10">
    <location>
        <begin position="37"/>
        <end position="120"/>
    </location>
</feature>
<dbReference type="AlphaFoldDB" id="A0A9P6NG35"/>
<dbReference type="InterPro" id="IPR000305">
    <property type="entry name" value="GIY-YIG_endonuc"/>
</dbReference>
<dbReference type="InterPro" id="IPR013083">
    <property type="entry name" value="Znf_RING/FYVE/PHD"/>
</dbReference>
<comment type="cofactor">
    <cofactor evidence="8">
        <name>a divalent metal cation</name>
        <dbReference type="ChEBI" id="CHEBI:60240"/>
    </cofactor>
</comment>
<feature type="region of interest" description="Disordered" evidence="9">
    <location>
        <begin position="384"/>
        <end position="493"/>
    </location>
</feature>
<comment type="subcellular location">
    <subcellularLocation>
        <location evidence="8">Nucleus</location>
    </subcellularLocation>
</comment>
<dbReference type="InterPro" id="IPR048749">
    <property type="entry name" value="SLX1_C"/>
</dbReference>
<dbReference type="Pfam" id="PF21202">
    <property type="entry name" value="SLX1_C"/>
    <property type="match status" value="1"/>
</dbReference>
<evidence type="ECO:0000259" key="10">
    <source>
        <dbReference type="PROSITE" id="PS50164"/>
    </source>
</evidence>
<name>A0A9P6NG35_9BASI</name>
<dbReference type="CDD" id="cd10455">
    <property type="entry name" value="GIY-YIG_SLX1"/>
    <property type="match status" value="1"/>
</dbReference>
<accession>A0A9P6NG35</accession>
<evidence type="ECO:0000256" key="5">
    <source>
        <dbReference type="ARBA" id="ARBA00023172"/>
    </source>
</evidence>
<dbReference type="InterPro" id="IPR050381">
    <property type="entry name" value="SLX1_endonuclease"/>
</dbReference>
<keyword evidence="3 8" id="KW-0227">DNA damage</keyword>
<dbReference type="PANTHER" id="PTHR20208">
    <property type="entry name" value="STRUCTURE-SPECIFIC ENDONUCLEASE SUBUNIT SLX1"/>
    <property type="match status" value="1"/>
</dbReference>
<dbReference type="PROSITE" id="PS50164">
    <property type="entry name" value="GIY_YIG"/>
    <property type="match status" value="1"/>
</dbReference>
<dbReference type="GO" id="GO:0000724">
    <property type="term" value="P:double-strand break repair via homologous recombination"/>
    <property type="evidence" value="ECO:0007669"/>
    <property type="project" value="TreeGrafter"/>
</dbReference>
<evidence type="ECO:0000256" key="2">
    <source>
        <dbReference type="ARBA" id="ARBA00022759"/>
    </source>
</evidence>
<protein>
    <recommendedName>
        <fullName evidence="10">GIY-YIG domain-containing protein</fullName>
    </recommendedName>
</protein>
<comment type="function">
    <text evidence="8">Catalytic subunit of the SLX1-SLX4 structure-specific endonuclease that resolves DNA secondary structures generated during DNA repair and recombination. Has endonuclease activity towards branched DNA substrates, introducing single-strand cuts in duplex DNA close to junctions with ss-DNA.</text>
</comment>
<comment type="caution">
    <text evidence="8">Lacks conserved residue(s) required for the propagation of feature annotation.</text>
</comment>
<keyword evidence="6 8" id="KW-0234">DNA repair</keyword>
<dbReference type="SUPFAM" id="SSF82771">
    <property type="entry name" value="GIY-YIG endonuclease"/>
    <property type="match status" value="1"/>
</dbReference>
<comment type="similarity">
    <text evidence="8">Belongs to the SLX1 family.</text>
</comment>
<gene>
    <name evidence="11" type="ORF">CROQUDRAFT_671248</name>
</gene>
<dbReference type="Pfam" id="PF01541">
    <property type="entry name" value="GIY-YIG"/>
    <property type="match status" value="1"/>
</dbReference>
<dbReference type="HAMAP" id="MF_03100">
    <property type="entry name" value="Endonuc_su_Slx1"/>
    <property type="match status" value="1"/>
</dbReference>